<dbReference type="EMBL" id="KV454004">
    <property type="protein sequence ID" value="ODQ45769.1"/>
    <property type="molecule type" value="Genomic_DNA"/>
</dbReference>
<dbReference type="SMART" id="SM00386">
    <property type="entry name" value="HAT"/>
    <property type="match status" value="10"/>
</dbReference>
<dbReference type="SUPFAM" id="SSF48452">
    <property type="entry name" value="TPR-like"/>
    <property type="match status" value="2"/>
</dbReference>
<evidence type="ECO:0000256" key="2">
    <source>
        <dbReference type="ARBA" id="ARBA00022737"/>
    </source>
</evidence>
<dbReference type="PANTHER" id="PTHR11246">
    <property type="entry name" value="PRE-MRNA SPLICING FACTOR"/>
    <property type="match status" value="1"/>
</dbReference>
<name>A0A1E3NI10_9ASCO</name>
<gene>
    <name evidence="6" type="ORF">PICMEDRAFT_17045</name>
</gene>
<dbReference type="AlphaFoldDB" id="A0A1E3NI10"/>
<evidence type="ECO:0000313" key="6">
    <source>
        <dbReference type="EMBL" id="ODQ45769.1"/>
    </source>
</evidence>
<reference evidence="6 7" key="1">
    <citation type="journal article" date="2016" name="Proc. Natl. Acad. Sci. U.S.A.">
        <title>Comparative genomics of biotechnologically important yeasts.</title>
        <authorList>
            <person name="Riley R."/>
            <person name="Haridas S."/>
            <person name="Wolfe K.H."/>
            <person name="Lopes M.R."/>
            <person name="Hittinger C.T."/>
            <person name="Goeker M."/>
            <person name="Salamov A.A."/>
            <person name="Wisecaver J.H."/>
            <person name="Long T.M."/>
            <person name="Calvey C.H."/>
            <person name="Aerts A.L."/>
            <person name="Barry K.W."/>
            <person name="Choi C."/>
            <person name="Clum A."/>
            <person name="Coughlan A.Y."/>
            <person name="Deshpande S."/>
            <person name="Douglass A.P."/>
            <person name="Hanson S.J."/>
            <person name="Klenk H.-P."/>
            <person name="LaButti K.M."/>
            <person name="Lapidus A."/>
            <person name="Lindquist E.A."/>
            <person name="Lipzen A.M."/>
            <person name="Meier-Kolthoff J.P."/>
            <person name="Ohm R.A."/>
            <person name="Otillar R.P."/>
            <person name="Pangilinan J.L."/>
            <person name="Peng Y."/>
            <person name="Rokas A."/>
            <person name="Rosa C.A."/>
            <person name="Scheuner C."/>
            <person name="Sibirny A.A."/>
            <person name="Slot J.C."/>
            <person name="Stielow J.B."/>
            <person name="Sun H."/>
            <person name="Kurtzman C.P."/>
            <person name="Blackwell M."/>
            <person name="Grigoriev I.V."/>
            <person name="Jeffries T.W."/>
        </authorList>
    </citation>
    <scope>NUCLEOTIDE SEQUENCE [LARGE SCALE GENOMIC DNA]</scope>
    <source>
        <strain evidence="6 7">NRRL Y-2026</strain>
    </source>
</reference>
<dbReference type="InterPro" id="IPR010491">
    <property type="entry name" value="PRP1_N"/>
</dbReference>
<proteinExistence type="predicted"/>
<feature type="region of interest" description="Disordered" evidence="4">
    <location>
        <begin position="42"/>
        <end position="69"/>
    </location>
</feature>
<evidence type="ECO:0000256" key="1">
    <source>
        <dbReference type="ARBA" id="ARBA00004123"/>
    </source>
</evidence>
<dbReference type="STRING" id="763406.A0A1E3NI10"/>
<dbReference type="OrthoDB" id="440128at2759"/>
<dbReference type="GO" id="GO:0046540">
    <property type="term" value="C:U4/U6 x U5 tri-snRNP complex"/>
    <property type="evidence" value="ECO:0007669"/>
    <property type="project" value="TreeGrafter"/>
</dbReference>
<evidence type="ECO:0000256" key="4">
    <source>
        <dbReference type="SAM" id="MobiDB-lite"/>
    </source>
</evidence>
<feature type="domain" description="PRP1 splicing factor N-terminal" evidence="5">
    <location>
        <begin position="11"/>
        <end position="167"/>
    </location>
</feature>
<keyword evidence="7" id="KW-1185">Reference proteome</keyword>
<evidence type="ECO:0000259" key="5">
    <source>
        <dbReference type="Pfam" id="PF06424"/>
    </source>
</evidence>
<dbReference type="InterPro" id="IPR003107">
    <property type="entry name" value="HAT"/>
</dbReference>
<evidence type="ECO:0000256" key="3">
    <source>
        <dbReference type="ARBA" id="ARBA00023242"/>
    </source>
</evidence>
<dbReference type="Pfam" id="PF23240">
    <property type="entry name" value="HAT_PRP39_N"/>
    <property type="match status" value="1"/>
</dbReference>
<keyword evidence="2" id="KW-0677">Repeat</keyword>
<dbReference type="PANTHER" id="PTHR11246:SF1">
    <property type="entry name" value="PRE-MRNA-PROCESSING FACTOR 6"/>
    <property type="match status" value="1"/>
</dbReference>
<evidence type="ECO:0000313" key="7">
    <source>
        <dbReference type="Proteomes" id="UP000094455"/>
    </source>
</evidence>
<dbReference type="RefSeq" id="XP_019016882.1">
    <property type="nucleotide sequence ID" value="XM_019161440.1"/>
</dbReference>
<dbReference type="InterPro" id="IPR011990">
    <property type="entry name" value="TPR-like_helical_dom_sf"/>
</dbReference>
<dbReference type="Proteomes" id="UP000094455">
    <property type="component" value="Unassembled WGS sequence"/>
</dbReference>
<sequence>MNRLTFLDQEPPPGYIAGIGRGATGFVTQADLGSSRKLPIVSFEKKSSEDDDGNDRQEPGGILSEAGQFEDAKFDLKPSGLTGDKEDIEADSIYDEVERYLERKRKKKQKSEAPKTDLDTGVLAKIESTGKSIQGIAGQFEDVKQGLASVSKEEWEALPESGDFTRKNKRLRNELQEQQRFYRNSDMLALSLKNSGATNLVLDEANEEVENDNDEAEANGDNKIVNDDVNLLELSRTKDRLLEYRIKMGNQAASTELDKSDYLEKLVPSSKYNIGDYQKTRRLFAKLRETSPHSPQNWIASARLEYDARKFNKARLLIQEGCEKCPRSEEIWLTNLEFNSDDIPASKVIVADAIKYNFKSIPLWFKAVELEHDNLSKVRVLRKALELQPKVPLLWLEIIKYEQDKNISIKMIQKATEVIPDSLEIWTALADLQDIDDSIATLTNSINYISDEKKYKVWITIAKLEEERSSNEVKINRLIAKGFEMLDGASNFEEWFNQARLCECEKRILTCRSIILKLLTENSENNTKKLIDISKEEYAQNHLEISDTILFFITSNYPKQLNSWTEFFELKRNTGDFKALFLAYEMAITSLPKCMELYLMYAKDKLKFDEDFEKVRSILADALEQVPTSEVVWIFTIEFEIKAGSNLVVRELFEACLNNLPDPSINIWIKRINFEKSLGNYSSALEFGTIALHKHPDEYILYLLKSEISETIDDFKSAKTIIETGIKKCKSNELLYIHLAQIYEKNFTNLIKSRSILEEALAKHPKSDKVHHARILLELRSGNKVHGDRLLSKALTLIPSSAILWCENIRLVSKQQAKNVYAMALKKTCDDPMVILTIAHDLWKNGKIDKANQFFNACIKKDPKYGDAYIYYYAFLLKFGSKQEMKNLEEQLSNHFEFFHGHYWAELIKKNENKGVDHIQLARDAAVNVFKSV</sequence>
<feature type="compositionally biased region" description="Basic and acidic residues" evidence="4">
    <location>
        <begin position="43"/>
        <end position="58"/>
    </location>
</feature>
<dbReference type="GO" id="GO:0000244">
    <property type="term" value="P:spliceosomal tri-snRNP complex assembly"/>
    <property type="evidence" value="ECO:0007669"/>
    <property type="project" value="TreeGrafter"/>
</dbReference>
<dbReference type="GO" id="GO:0071013">
    <property type="term" value="C:catalytic step 2 spliceosome"/>
    <property type="evidence" value="ECO:0007669"/>
    <property type="project" value="TreeGrafter"/>
</dbReference>
<dbReference type="GeneID" id="30178127"/>
<comment type="subcellular location">
    <subcellularLocation>
        <location evidence="1">Nucleus</location>
    </subcellularLocation>
</comment>
<dbReference type="InterPro" id="IPR045075">
    <property type="entry name" value="Syf1-like"/>
</dbReference>
<keyword evidence="3" id="KW-0539">Nucleus</keyword>
<dbReference type="Gene3D" id="1.25.40.10">
    <property type="entry name" value="Tetratricopeptide repeat domain"/>
    <property type="match status" value="3"/>
</dbReference>
<protein>
    <recommendedName>
        <fullName evidence="5">PRP1 splicing factor N-terminal domain-containing protein</fullName>
    </recommendedName>
</protein>
<organism evidence="6 7">
    <name type="scientific">Pichia membranifaciens NRRL Y-2026</name>
    <dbReference type="NCBI Taxonomy" id="763406"/>
    <lineage>
        <taxon>Eukaryota</taxon>
        <taxon>Fungi</taxon>
        <taxon>Dikarya</taxon>
        <taxon>Ascomycota</taxon>
        <taxon>Saccharomycotina</taxon>
        <taxon>Pichiomycetes</taxon>
        <taxon>Pichiales</taxon>
        <taxon>Pichiaceae</taxon>
        <taxon>Pichia</taxon>
    </lineage>
</organism>
<accession>A0A1E3NI10</accession>
<dbReference type="Pfam" id="PF06424">
    <property type="entry name" value="PRP1_N"/>
    <property type="match status" value="1"/>
</dbReference>